<proteinExistence type="inferred from homology"/>
<dbReference type="InParanoid" id="A0A067MBJ2"/>
<dbReference type="PANTHER" id="PTHR24304">
    <property type="entry name" value="CYTOCHROME P450 FAMILY 7"/>
    <property type="match status" value="1"/>
</dbReference>
<dbReference type="SUPFAM" id="SSF48264">
    <property type="entry name" value="Cytochrome P450"/>
    <property type="match status" value="1"/>
</dbReference>
<evidence type="ECO:0000313" key="8">
    <source>
        <dbReference type="Proteomes" id="UP000027195"/>
    </source>
</evidence>
<dbReference type="InterPro" id="IPR002403">
    <property type="entry name" value="Cyt_P450_E_grp-IV"/>
</dbReference>
<protein>
    <recommendedName>
        <fullName evidence="9">Cytochrome P450</fullName>
    </recommendedName>
</protein>
<accession>A0A067MBJ2</accession>
<dbReference type="PANTHER" id="PTHR24304:SF2">
    <property type="entry name" value="24-HYDROXYCHOLESTEROL 7-ALPHA-HYDROXYLASE"/>
    <property type="match status" value="1"/>
</dbReference>
<dbReference type="PRINTS" id="PR00465">
    <property type="entry name" value="EP450IV"/>
</dbReference>
<evidence type="ECO:0000256" key="1">
    <source>
        <dbReference type="ARBA" id="ARBA00001971"/>
    </source>
</evidence>
<name>A0A067MBJ2_BOTB1</name>
<dbReference type="GO" id="GO:0005506">
    <property type="term" value="F:iron ion binding"/>
    <property type="evidence" value="ECO:0007669"/>
    <property type="project" value="InterPro"/>
</dbReference>
<keyword evidence="3 6" id="KW-0349">Heme</keyword>
<dbReference type="STRING" id="930990.A0A067MBJ2"/>
<dbReference type="GO" id="GO:0020037">
    <property type="term" value="F:heme binding"/>
    <property type="evidence" value="ECO:0007669"/>
    <property type="project" value="InterPro"/>
</dbReference>
<dbReference type="OrthoDB" id="1055148at2759"/>
<evidence type="ECO:0008006" key="9">
    <source>
        <dbReference type="Google" id="ProtNLM"/>
    </source>
</evidence>
<evidence type="ECO:0000256" key="2">
    <source>
        <dbReference type="ARBA" id="ARBA00010617"/>
    </source>
</evidence>
<dbReference type="GO" id="GO:0016705">
    <property type="term" value="F:oxidoreductase activity, acting on paired donors, with incorporation or reduction of molecular oxygen"/>
    <property type="evidence" value="ECO:0007669"/>
    <property type="project" value="InterPro"/>
</dbReference>
<evidence type="ECO:0000313" key="7">
    <source>
        <dbReference type="EMBL" id="KDQ08956.1"/>
    </source>
</evidence>
<dbReference type="GO" id="GO:0004497">
    <property type="term" value="F:monooxygenase activity"/>
    <property type="evidence" value="ECO:0007669"/>
    <property type="project" value="InterPro"/>
</dbReference>
<sequence>MASAFNTTIFPSIASLSDGSTNANLWTTAAVSAGVLLLYSQLAKRSDGFTYLPGIPLIGSWSFFTKRSDFLKLAIEANRAGKISKFSLLNHNVVVATGEKGRKAFFSGKGLNLEQGYSVLWGGIPDLKDVATEAESTDDAAKSSLFFKRLHALLRRDRLQKVIPVLFADLENCMNSWPQQGRINPFNEIYNLVVQMTTRALGVKEIADDPVILGKLAELYFKVEESTSPSSVLLPWFPSRSRNSRKEATTALYTLISDTLKKRQDEGRTEEDPAQYMFDQGDSVHEIVSFVMNATFAGIINTGITICWMMIFIHAHPEWDAKLRKELSDLLAAHSPNTSLPITTRLAHVPVDAWEDATPVLEAIIAESMRISVNGTTLRRNIAGDVDVDGLTVKRGEFMAYPLQAMHLNADVYSEPTAWKPERWMDPKQLEAHRAEGTFLAWGTGLHPCLGMRFAKLEMKLIAALYINLFEYTRVNKNGVPSQTIPVPNYNDLYRATPEGEDVYFEYKRIPGTE</sequence>
<dbReference type="InterPro" id="IPR050529">
    <property type="entry name" value="CYP450_sterol_14alpha_dmase"/>
</dbReference>
<organism evidence="7 8">
    <name type="scientific">Botryobasidium botryosum (strain FD-172 SS1)</name>
    <dbReference type="NCBI Taxonomy" id="930990"/>
    <lineage>
        <taxon>Eukaryota</taxon>
        <taxon>Fungi</taxon>
        <taxon>Dikarya</taxon>
        <taxon>Basidiomycota</taxon>
        <taxon>Agaricomycotina</taxon>
        <taxon>Agaricomycetes</taxon>
        <taxon>Cantharellales</taxon>
        <taxon>Botryobasidiaceae</taxon>
        <taxon>Botryobasidium</taxon>
    </lineage>
</organism>
<keyword evidence="5 6" id="KW-0408">Iron</keyword>
<dbReference type="Proteomes" id="UP000027195">
    <property type="component" value="Unassembled WGS sequence"/>
</dbReference>
<evidence type="ECO:0000256" key="3">
    <source>
        <dbReference type="ARBA" id="ARBA00022617"/>
    </source>
</evidence>
<dbReference type="Pfam" id="PF00067">
    <property type="entry name" value="p450"/>
    <property type="match status" value="1"/>
</dbReference>
<dbReference type="InterPro" id="IPR001128">
    <property type="entry name" value="Cyt_P450"/>
</dbReference>
<dbReference type="AlphaFoldDB" id="A0A067MBJ2"/>
<keyword evidence="4 6" id="KW-0479">Metal-binding</keyword>
<comment type="similarity">
    <text evidence="2">Belongs to the cytochrome P450 family.</text>
</comment>
<comment type="cofactor">
    <cofactor evidence="1 6">
        <name>heme</name>
        <dbReference type="ChEBI" id="CHEBI:30413"/>
    </cofactor>
</comment>
<dbReference type="Gene3D" id="1.10.630.10">
    <property type="entry name" value="Cytochrome P450"/>
    <property type="match status" value="1"/>
</dbReference>
<dbReference type="CDD" id="cd00302">
    <property type="entry name" value="cytochrome_P450"/>
    <property type="match status" value="1"/>
</dbReference>
<dbReference type="InterPro" id="IPR036396">
    <property type="entry name" value="Cyt_P450_sf"/>
</dbReference>
<keyword evidence="8" id="KW-1185">Reference proteome</keyword>
<dbReference type="HOGENOM" id="CLU_033574_2_0_1"/>
<evidence type="ECO:0000256" key="5">
    <source>
        <dbReference type="ARBA" id="ARBA00023004"/>
    </source>
</evidence>
<feature type="binding site" description="axial binding residue" evidence="6">
    <location>
        <position position="449"/>
    </location>
    <ligand>
        <name>heme</name>
        <dbReference type="ChEBI" id="CHEBI:30413"/>
    </ligand>
    <ligandPart>
        <name>Fe</name>
        <dbReference type="ChEBI" id="CHEBI:18248"/>
    </ligandPart>
</feature>
<evidence type="ECO:0000256" key="6">
    <source>
        <dbReference type="PIRSR" id="PIRSR602403-1"/>
    </source>
</evidence>
<evidence type="ECO:0000256" key="4">
    <source>
        <dbReference type="ARBA" id="ARBA00022723"/>
    </source>
</evidence>
<dbReference type="EMBL" id="KL198084">
    <property type="protein sequence ID" value="KDQ08956.1"/>
    <property type="molecule type" value="Genomic_DNA"/>
</dbReference>
<gene>
    <name evidence="7" type="ORF">BOTBODRAFT_179428</name>
</gene>
<reference evidence="8" key="1">
    <citation type="journal article" date="2014" name="Proc. Natl. Acad. Sci. U.S.A.">
        <title>Extensive sampling of basidiomycete genomes demonstrates inadequacy of the white-rot/brown-rot paradigm for wood decay fungi.</title>
        <authorList>
            <person name="Riley R."/>
            <person name="Salamov A.A."/>
            <person name="Brown D.W."/>
            <person name="Nagy L.G."/>
            <person name="Floudas D."/>
            <person name="Held B.W."/>
            <person name="Levasseur A."/>
            <person name="Lombard V."/>
            <person name="Morin E."/>
            <person name="Otillar R."/>
            <person name="Lindquist E.A."/>
            <person name="Sun H."/>
            <person name="LaButti K.M."/>
            <person name="Schmutz J."/>
            <person name="Jabbour D."/>
            <person name="Luo H."/>
            <person name="Baker S.E."/>
            <person name="Pisabarro A.G."/>
            <person name="Walton J.D."/>
            <person name="Blanchette R.A."/>
            <person name="Henrissat B."/>
            <person name="Martin F."/>
            <person name="Cullen D."/>
            <person name="Hibbett D.S."/>
            <person name="Grigoriev I.V."/>
        </authorList>
    </citation>
    <scope>NUCLEOTIDE SEQUENCE [LARGE SCALE GENOMIC DNA]</scope>
    <source>
        <strain evidence="8">FD-172 SS1</strain>
    </source>
</reference>